<evidence type="ECO:0000256" key="1">
    <source>
        <dbReference type="ARBA" id="ARBA00004604"/>
    </source>
</evidence>
<evidence type="ECO:0000256" key="5">
    <source>
        <dbReference type="ARBA" id="ARBA00022552"/>
    </source>
</evidence>
<feature type="region of interest" description="Disordered" evidence="11">
    <location>
        <begin position="264"/>
        <end position="301"/>
    </location>
</feature>
<comment type="subcellular location">
    <subcellularLocation>
        <location evidence="1 10">Nucleus</location>
        <location evidence="1 10">Nucleolus</location>
    </subcellularLocation>
</comment>
<evidence type="ECO:0000256" key="6">
    <source>
        <dbReference type="ARBA" id="ARBA00023054"/>
    </source>
</evidence>
<keyword evidence="8 10" id="KW-0687">Ribonucleoprotein</keyword>
<evidence type="ECO:0000256" key="3">
    <source>
        <dbReference type="ARBA" id="ARBA00011167"/>
    </source>
</evidence>
<feature type="compositionally biased region" description="Basic and acidic residues" evidence="11">
    <location>
        <begin position="193"/>
        <end position="210"/>
    </location>
</feature>
<dbReference type="AlphaFoldDB" id="A0AA38R976"/>
<dbReference type="GO" id="GO:0005730">
    <property type="term" value="C:nucleolus"/>
    <property type="evidence" value="ECO:0007669"/>
    <property type="project" value="UniProtKB-SubCell"/>
</dbReference>
<proteinExistence type="inferred from homology"/>
<dbReference type="EMBL" id="JANBVO010000021">
    <property type="protein sequence ID" value="KAJ9142642.1"/>
    <property type="molecule type" value="Genomic_DNA"/>
</dbReference>
<keyword evidence="5 10" id="KW-0698">rRNA processing</keyword>
<evidence type="ECO:0000256" key="9">
    <source>
        <dbReference type="ARBA" id="ARBA00025053"/>
    </source>
</evidence>
<dbReference type="PANTHER" id="PTHR21738">
    <property type="entry name" value="RIBOSOMAL RNA PROCESSING PROTEIN 36 HOMOLOG"/>
    <property type="match status" value="1"/>
</dbReference>
<dbReference type="GO" id="GO:0000462">
    <property type="term" value="P:maturation of SSU-rRNA from tricistronic rRNA transcript (SSU-rRNA, 5.8S rRNA, LSU-rRNA)"/>
    <property type="evidence" value="ECO:0007669"/>
    <property type="project" value="TreeGrafter"/>
</dbReference>
<sequence>MESRKRKFPQFGLERRVRARADPESDVEDEASDISSHEDENHQSEPETGSDQSDSEGFEEDESENEEAAPSVDASKISFGALARAQASLPSVKGQKQDEQSTGRGTDAREDRDSRGSKSKKLEERQHRAHKHAPTEMSAKRPVSRKREIVPVKKVQARDPRFDPLSGRLDEARATKAYAFLDEYRDDEMRQLRGEIKKAKDPRAKEELQRRLMSMESRKKAREQKERERELVEEHRRREKELVKEGKKPFYLKKSEQKKRLLMDKFSSMSGKQVEKAIEKKRKKVAGKEKKAMPFGRRGAE</sequence>
<name>A0AA38R976_9PEZI</name>
<dbReference type="GO" id="GO:0030686">
    <property type="term" value="C:90S preribosome"/>
    <property type="evidence" value="ECO:0007669"/>
    <property type="project" value="TreeGrafter"/>
</dbReference>
<evidence type="ECO:0000256" key="4">
    <source>
        <dbReference type="ARBA" id="ARBA00022517"/>
    </source>
</evidence>
<keyword evidence="4 10" id="KW-0690">Ribosome biogenesis</keyword>
<evidence type="ECO:0000256" key="2">
    <source>
        <dbReference type="ARBA" id="ARBA00009418"/>
    </source>
</evidence>
<protein>
    <recommendedName>
        <fullName evidence="10">rRNA biogenesis protein RRP36</fullName>
    </recommendedName>
</protein>
<feature type="region of interest" description="Disordered" evidence="11">
    <location>
        <begin position="1"/>
        <end position="155"/>
    </location>
</feature>
<comment type="subunit">
    <text evidence="3 10">Associates with 90S and pre-40S pre-ribosomal particles.</text>
</comment>
<evidence type="ECO:0000256" key="11">
    <source>
        <dbReference type="SAM" id="MobiDB-lite"/>
    </source>
</evidence>
<feature type="compositionally biased region" description="Basic and acidic residues" evidence="11">
    <location>
        <begin position="13"/>
        <end position="23"/>
    </location>
</feature>
<reference evidence="12" key="1">
    <citation type="submission" date="2022-07" db="EMBL/GenBank/DDBJ databases">
        <title>Fungi with potential for degradation of polypropylene.</title>
        <authorList>
            <person name="Gostincar C."/>
        </authorList>
    </citation>
    <scope>NUCLEOTIDE SEQUENCE</scope>
    <source>
        <strain evidence="12">EXF-13308</strain>
    </source>
</reference>
<keyword evidence="13" id="KW-1185">Reference proteome</keyword>
<gene>
    <name evidence="12" type="ORF">NKR23_g7050</name>
</gene>
<keyword evidence="6" id="KW-0175">Coiled coil</keyword>
<feature type="compositionally biased region" description="Basic and acidic residues" evidence="11">
    <location>
        <begin position="145"/>
        <end position="155"/>
    </location>
</feature>
<keyword evidence="7 10" id="KW-0539">Nucleus</keyword>
<feature type="compositionally biased region" description="Basic and acidic residues" evidence="11">
    <location>
        <begin position="223"/>
        <end position="239"/>
    </location>
</feature>
<feature type="compositionally biased region" description="Basic and acidic residues" evidence="11">
    <location>
        <begin position="35"/>
        <end position="45"/>
    </location>
</feature>
<evidence type="ECO:0000313" key="13">
    <source>
        <dbReference type="Proteomes" id="UP001174694"/>
    </source>
</evidence>
<dbReference type="InterPro" id="IPR009292">
    <property type="entry name" value="RRP36"/>
</dbReference>
<feature type="compositionally biased region" description="Basic and acidic residues" evidence="11">
    <location>
        <begin position="95"/>
        <end position="126"/>
    </location>
</feature>
<comment type="function">
    <text evidence="9 10">Component of the 90S pre-ribosome involved in the maturation of rRNAs. Required for early cleavages of the pre-RNAs in the 40S ribosomal subunit maturation pathway.</text>
</comment>
<accession>A0AA38R976</accession>
<evidence type="ECO:0000256" key="10">
    <source>
        <dbReference type="RuleBase" id="RU368027"/>
    </source>
</evidence>
<dbReference type="Proteomes" id="UP001174694">
    <property type="component" value="Unassembled WGS sequence"/>
</dbReference>
<feature type="region of interest" description="Disordered" evidence="11">
    <location>
        <begin position="193"/>
        <end position="239"/>
    </location>
</feature>
<comment type="caution">
    <text evidence="12">The sequence shown here is derived from an EMBL/GenBank/DDBJ whole genome shotgun (WGS) entry which is preliminary data.</text>
</comment>
<evidence type="ECO:0000256" key="8">
    <source>
        <dbReference type="ARBA" id="ARBA00023274"/>
    </source>
</evidence>
<comment type="similarity">
    <text evidence="2 10">Belongs to the RRP36 family.</text>
</comment>
<dbReference type="PANTHER" id="PTHR21738:SF0">
    <property type="entry name" value="RIBOSOMAL RNA PROCESSING PROTEIN 36 HOMOLOG"/>
    <property type="match status" value="1"/>
</dbReference>
<feature type="compositionally biased region" description="Acidic residues" evidence="11">
    <location>
        <begin position="53"/>
        <end position="67"/>
    </location>
</feature>
<dbReference type="Pfam" id="PF06102">
    <property type="entry name" value="RRP36"/>
    <property type="match status" value="1"/>
</dbReference>
<feature type="compositionally biased region" description="Basic and acidic residues" evidence="11">
    <location>
        <begin position="286"/>
        <end position="301"/>
    </location>
</feature>
<evidence type="ECO:0000313" key="12">
    <source>
        <dbReference type="EMBL" id="KAJ9142642.1"/>
    </source>
</evidence>
<evidence type="ECO:0000256" key="7">
    <source>
        <dbReference type="ARBA" id="ARBA00023242"/>
    </source>
</evidence>
<organism evidence="12 13">
    <name type="scientific">Pleurostoma richardsiae</name>
    <dbReference type="NCBI Taxonomy" id="41990"/>
    <lineage>
        <taxon>Eukaryota</taxon>
        <taxon>Fungi</taxon>
        <taxon>Dikarya</taxon>
        <taxon>Ascomycota</taxon>
        <taxon>Pezizomycotina</taxon>
        <taxon>Sordariomycetes</taxon>
        <taxon>Sordariomycetidae</taxon>
        <taxon>Calosphaeriales</taxon>
        <taxon>Pleurostomataceae</taxon>
        <taxon>Pleurostoma</taxon>
    </lineage>
</organism>